<dbReference type="PANTHER" id="PTHR36919">
    <property type="entry name" value="BLR1215 PROTEIN"/>
    <property type="match status" value="1"/>
</dbReference>
<gene>
    <name evidence="3" type="ORF">NMP03_00030</name>
</gene>
<evidence type="ECO:0000313" key="3">
    <source>
        <dbReference type="EMBL" id="UUL82680.1"/>
    </source>
</evidence>
<reference evidence="3" key="1">
    <citation type="submission" date="2022-07" db="EMBL/GenBank/DDBJ databases">
        <title>Sphingomonas sp. nov., a novel bacterium isolated from the north slope of the Mount Everest.</title>
        <authorList>
            <person name="Cui X."/>
            <person name="Liu Y."/>
        </authorList>
    </citation>
    <scope>NUCLEOTIDE SEQUENCE</scope>
    <source>
        <strain evidence="3">S5-59</strain>
    </source>
</reference>
<evidence type="ECO:0000313" key="4">
    <source>
        <dbReference type="Proteomes" id="UP001058533"/>
    </source>
</evidence>
<dbReference type="PANTHER" id="PTHR36919:SF2">
    <property type="entry name" value="BLL6627 PROTEIN"/>
    <property type="match status" value="1"/>
</dbReference>
<dbReference type="Gene3D" id="2.40.128.520">
    <property type="match status" value="1"/>
</dbReference>
<protein>
    <submittedName>
        <fullName evidence="3">DUF2147 domain-containing protein</fullName>
    </submittedName>
</protein>
<accession>A0ABY5LA52</accession>
<proteinExistence type="predicted"/>
<keyword evidence="4" id="KW-1185">Reference proteome</keyword>
<feature type="domain" description="DUF2147" evidence="2">
    <location>
        <begin position="25"/>
        <end position="133"/>
    </location>
</feature>
<keyword evidence="1" id="KW-0732">Signal</keyword>
<dbReference type="Pfam" id="PF09917">
    <property type="entry name" value="DUF2147"/>
    <property type="match status" value="1"/>
</dbReference>
<dbReference type="Proteomes" id="UP001058533">
    <property type="component" value="Chromosome"/>
</dbReference>
<evidence type="ECO:0000259" key="2">
    <source>
        <dbReference type="Pfam" id="PF09917"/>
    </source>
</evidence>
<dbReference type="InterPro" id="IPR019223">
    <property type="entry name" value="DUF2147"/>
</dbReference>
<feature type="signal peptide" evidence="1">
    <location>
        <begin position="1"/>
        <end position="19"/>
    </location>
</feature>
<organism evidence="3 4">
    <name type="scientific">Sphingomonas qomolangmaensis</name>
    <dbReference type="NCBI Taxonomy" id="2918765"/>
    <lineage>
        <taxon>Bacteria</taxon>
        <taxon>Pseudomonadati</taxon>
        <taxon>Pseudomonadota</taxon>
        <taxon>Alphaproteobacteria</taxon>
        <taxon>Sphingomonadales</taxon>
        <taxon>Sphingomonadaceae</taxon>
        <taxon>Sphingomonas</taxon>
    </lineage>
</organism>
<feature type="chain" id="PRO_5046329349" evidence="1">
    <location>
        <begin position="20"/>
        <end position="135"/>
    </location>
</feature>
<dbReference type="RefSeq" id="WP_256506525.1">
    <property type="nucleotide sequence ID" value="NZ_CP101740.1"/>
</dbReference>
<dbReference type="EMBL" id="CP101740">
    <property type="protein sequence ID" value="UUL82680.1"/>
    <property type="molecule type" value="Genomic_DNA"/>
</dbReference>
<sequence>MIRKALFIACIAISAPALAADPITGRWVTQGGEGVVAIERCGGAICGKLARIVKPTPGAPTTDVNNPDEALRNRPLLGTTILSGFIDGGKEWRGTIYDPKSGRSYRSTVRASGDKLAVKGCIAVFCRTQEWTRLR</sequence>
<evidence type="ECO:0000256" key="1">
    <source>
        <dbReference type="SAM" id="SignalP"/>
    </source>
</evidence>
<name>A0ABY5LA52_9SPHN</name>